<dbReference type="Pfam" id="PF17963">
    <property type="entry name" value="Big_9"/>
    <property type="match status" value="1"/>
</dbReference>
<organism evidence="1 2">
    <name type="scientific">Plantactinospora alkalitolerans</name>
    <dbReference type="NCBI Taxonomy" id="2789879"/>
    <lineage>
        <taxon>Bacteria</taxon>
        <taxon>Bacillati</taxon>
        <taxon>Actinomycetota</taxon>
        <taxon>Actinomycetes</taxon>
        <taxon>Micromonosporales</taxon>
        <taxon>Micromonosporaceae</taxon>
        <taxon>Plantactinospora</taxon>
    </lineage>
</organism>
<protein>
    <submittedName>
        <fullName evidence="1">Uncharacterized protein</fullName>
    </submittedName>
</protein>
<dbReference type="Proteomes" id="UP000638560">
    <property type="component" value="Unassembled WGS sequence"/>
</dbReference>
<evidence type="ECO:0000313" key="2">
    <source>
        <dbReference type="Proteomes" id="UP000638560"/>
    </source>
</evidence>
<evidence type="ECO:0000313" key="1">
    <source>
        <dbReference type="EMBL" id="MBF9133844.1"/>
    </source>
</evidence>
<dbReference type="EMBL" id="JADPUN010000297">
    <property type="protein sequence ID" value="MBF9133844.1"/>
    <property type="molecule type" value="Genomic_DNA"/>
</dbReference>
<name>A0ABS0H669_9ACTN</name>
<comment type="caution">
    <text evidence="1">The sequence shown here is derived from an EMBL/GenBank/DDBJ whole genome shotgun (WGS) entry which is preliminary data.</text>
</comment>
<dbReference type="Gene3D" id="2.60.40.3440">
    <property type="match status" value="1"/>
</dbReference>
<accession>A0ABS0H669</accession>
<gene>
    <name evidence="1" type="ORF">I0C86_33655</name>
</gene>
<proteinExistence type="predicted"/>
<keyword evidence="2" id="KW-1185">Reference proteome</keyword>
<sequence length="303" mass="32365">MYLPPVVNVYLTPDGGGAPNCPDLGTAVNVDDDPADELWLGWSQGPPASLTFNRLVLQPPTFTPSAYFTSTINRPVFLGKGSFSLDGRESPYGIGPGGLLSYIIDGSRVIPGPVAFCSADTPTVQIADWNADNVESVLLAYTRGCTDGGNGVVEIRQDGTTRYLEHDATGRAAWAARVVNADGNRYPDARTIRRGTGEVSYFINTGPAGGFLLTRAPDANTDQISVAGGKGVAIDVLANDFASRHADIVITTAPRYGTVQVLSDRRVLYRPAPGHGQTDRFTYQLIEENRRSSATVHISLSHP</sequence>
<dbReference type="RefSeq" id="WP_196205345.1">
    <property type="nucleotide sequence ID" value="NZ_JADPUN010000297.1"/>
</dbReference>
<reference evidence="1 2" key="1">
    <citation type="submission" date="2020-11" db="EMBL/GenBank/DDBJ databases">
        <title>A novel isolate from a Black sea contaminated sediment with potential to produce alkanes: Plantactinospora alkalitolerans sp. nov.</title>
        <authorList>
            <person name="Carro L."/>
            <person name="Veyisoglu A."/>
            <person name="Guven K."/>
            <person name="Schumann P."/>
            <person name="Klenk H.-P."/>
            <person name="Sahin N."/>
        </authorList>
    </citation>
    <scope>NUCLEOTIDE SEQUENCE [LARGE SCALE GENOMIC DNA]</scope>
    <source>
        <strain evidence="1 2">S1510</strain>
    </source>
</reference>